<proteinExistence type="predicted"/>
<evidence type="ECO:0000313" key="2">
    <source>
        <dbReference type="EMBL" id="UYV61610.1"/>
    </source>
</evidence>
<protein>
    <recommendedName>
        <fullName evidence="4">Transposase</fullName>
    </recommendedName>
</protein>
<dbReference type="PANTHER" id="PTHR46060">
    <property type="entry name" value="MARINER MOS1 TRANSPOSASE-LIKE PROTEIN"/>
    <property type="match status" value="1"/>
</dbReference>
<evidence type="ECO:0000256" key="1">
    <source>
        <dbReference type="SAM" id="Coils"/>
    </source>
</evidence>
<dbReference type="PANTHER" id="PTHR46060:SF1">
    <property type="entry name" value="MARINER MOS1 TRANSPOSASE-LIKE PROTEIN"/>
    <property type="match status" value="1"/>
</dbReference>
<dbReference type="Proteomes" id="UP001235939">
    <property type="component" value="Chromosome 01"/>
</dbReference>
<reference evidence="2 3" key="1">
    <citation type="submission" date="2022-01" db="EMBL/GenBank/DDBJ databases">
        <title>A chromosomal length assembly of Cordylochernes scorpioides.</title>
        <authorList>
            <person name="Zeh D."/>
            <person name="Zeh J."/>
        </authorList>
    </citation>
    <scope>NUCLEOTIDE SEQUENCE [LARGE SCALE GENOMIC DNA]</scope>
    <source>
        <strain evidence="2">IN4F17</strain>
        <tissue evidence="2">Whole Body</tissue>
    </source>
</reference>
<gene>
    <name evidence="2" type="ORF">LAZ67_1005533</name>
</gene>
<organism evidence="2 3">
    <name type="scientific">Cordylochernes scorpioides</name>
    <dbReference type="NCBI Taxonomy" id="51811"/>
    <lineage>
        <taxon>Eukaryota</taxon>
        <taxon>Metazoa</taxon>
        <taxon>Ecdysozoa</taxon>
        <taxon>Arthropoda</taxon>
        <taxon>Chelicerata</taxon>
        <taxon>Arachnida</taxon>
        <taxon>Pseudoscorpiones</taxon>
        <taxon>Cheliferoidea</taxon>
        <taxon>Chernetidae</taxon>
        <taxon>Cordylochernes</taxon>
    </lineage>
</organism>
<dbReference type="EMBL" id="CP092863">
    <property type="protein sequence ID" value="UYV61610.1"/>
    <property type="molecule type" value="Genomic_DNA"/>
</dbReference>
<evidence type="ECO:0000313" key="3">
    <source>
        <dbReference type="Proteomes" id="UP001235939"/>
    </source>
</evidence>
<accession>A0ABY6K1A8</accession>
<dbReference type="Gene3D" id="3.30.420.10">
    <property type="entry name" value="Ribonuclease H-like superfamily/Ribonuclease H"/>
    <property type="match status" value="1"/>
</dbReference>
<name>A0ABY6K1A8_9ARAC</name>
<keyword evidence="1" id="KW-0175">Coiled coil</keyword>
<feature type="coiled-coil region" evidence="1">
    <location>
        <begin position="47"/>
        <end position="138"/>
    </location>
</feature>
<dbReference type="InterPro" id="IPR052709">
    <property type="entry name" value="Transposase-MT_Hybrid"/>
</dbReference>
<dbReference type="InterPro" id="IPR036397">
    <property type="entry name" value="RNaseH_sf"/>
</dbReference>
<sequence>MLLILAGIEQNPGPKMSKQTTLETTLDRDKDIKDLINALTKRLDSWGERLESRLSAIDDRVENINQRLQQLEESSAVTKATLSQNSKKIKDLEDQLEHLDAKSRERNLIFYGIEQDNNEDCRERIRKVIEENMQTTEKINITRCHRLSRKPGAPILIEVPEQNDRLTLFKAALNLRGTKISLSKDYSMKMREQRRVLNVKRRELVEKETLVLMNEAYEKLSRTQFWYKRFKDGRKSIADDLRLGRPLTSTTDRNIGQWKLLHDNAPAHRAIIVQDYLAKHSVSVLPHPPYSPDITPCDFFFFPKLKMTLKGRRFSSSSEVIDNVRAKQA</sequence>
<keyword evidence="3" id="KW-1185">Reference proteome</keyword>
<evidence type="ECO:0008006" key="4">
    <source>
        <dbReference type="Google" id="ProtNLM"/>
    </source>
</evidence>
<dbReference type="Gene3D" id="3.30.70.1820">
    <property type="entry name" value="L1 transposable element, RRM domain"/>
    <property type="match status" value="1"/>
</dbReference>